<dbReference type="GO" id="GO:0009279">
    <property type="term" value="C:cell outer membrane"/>
    <property type="evidence" value="ECO:0007669"/>
    <property type="project" value="UniProtKB-SubCell"/>
</dbReference>
<comment type="similarity">
    <text evidence="2">Belongs to the transglycosylase Slt family.</text>
</comment>
<dbReference type="EMBL" id="CP007029">
    <property type="protein sequence ID" value="AHE98343.1"/>
    <property type="molecule type" value="Genomic_DNA"/>
</dbReference>
<evidence type="ECO:0000313" key="6">
    <source>
        <dbReference type="EMBL" id="AHE98343.1"/>
    </source>
</evidence>
<dbReference type="Gene3D" id="1.10.530.10">
    <property type="match status" value="1"/>
</dbReference>
<dbReference type="AlphaFoldDB" id="W0DMX8"/>
<dbReference type="InterPro" id="IPR023346">
    <property type="entry name" value="Lysozyme-like_dom_sf"/>
</dbReference>
<dbReference type="Proteomes" id="UP000005289">
    <property type="component" value="Chromosome"/>
</dbReference>
<dbReference type="SMART" id="SM00062">
    <property type="entry name" value="PBPb"/>
    <property type="match status" value="1"/>
</dbReference>
<protein>
    <submittedName>
        <fullName evidence="6">Transglycosylase</fullName>
    </submittedName>
</protein>
<feature type="chain" id="PRO_5004786918" evidence="4">
    <location>
        <begin position="22"/>
        <end position="485"/>
    </location>
</feature>
<feature type="domain" description="Solute-binding protein family 3/N-terminal" evidence="5">
    <location>
        <begin position="52"/>
        <end position="294"/>
    </location>
</feature>
<dbReference type="CDD" id="cd01009">
    <property type="entry name" value="PBP2_YfhD_N"/>
    <property type="match status" value="1"/>
</dbReference>
<dbReference type="Pfam" id="PF01464">
    <property type="entry name" value="SLT"/>
    <property type="match status" value="1"/>
</dbReference>
<name>W0DMX8_9GAMM</name>
<dbReference type="STRING" id="713585.THITH_08805"/>
<evidence type="ECO:0000256" key="3">
    <source>
        <dbReference type="ARBA" id="ARBA00023237"/>
    </source>
</evidence>
<keyword evidence="4" id="KW-0732">Signal</keyword>
<reference evidence="6 7" key="1">
    <citation type="submission" date="2013-12" db="EMBL/GenBank/DDBJ databases">
        <authorList>
            <consortium name="DOE Joint Genome Institute"/>
            <person name="Muyzer G."/>
            <person name="Huntemann M."/>
            <person name="Han J."/>
            <person name="Chen A."/>
            <person name="Kyrpides N."/>
            <person name="Mavromatis K."/>
            <person name="Markowitz V."/>
            <person name="Palaniappan K."/>
            <person name="Ivanova N."/>
            <person name="Schaumberg A."/>
            <person name="Pati A."/>
            <person name="Liolios K."/>
            <person name="Nordberg H.P."/>
            <person name="Cantor M.N."/>
            <person name="Hua S.X."/>
            <person name="Woyke T."/>
        </authorList>
    </citation>
    <scope>NUCLEOTIDE SEQUENCE [LARGE SCALE GENOMIC DNA]</scope>
    <source>
        <strain evidence="6 7">ARh 1</strain>
    </source>
</reference>
<accession>W0DMX8</accession>
<evidence type="ECO:0000259" key="5">
    <source>
        <dbReference type="SMART" id="SM00062"/>
    </source>
</evidence>
<keyword evidence="3" id="KW-0472">Membrane</keyword>
<comment type="subcellular location">
    <subcellularLocation>
        <location evidence="1">Cell outer membrane</location>
        <topology evidence="1">Peripheral membrane protein</topology>
    </subcellularLocation>
</comment>
<gene>
    <name evidence="6" type="ORF">THITH_08805</name>
</gene>
<dbReference type="SUPFAM" id="SSF53955">
    <property type="entry name" value="Lysozyme-like"/>
    <property type="match status" value="1"/>
</dbReference>
<organism evidence="6 7">
    <name type="scientific">Thioalkalivibrio paradoxus ARh 1</name>
    <dbReference type="NCBI Taxonomy" id="713585"/>
    <lineage>
        <taxon>Bacteria</taxon>
        <taxon>Pseudomonadati</taxon>
        <taxon>Pseudomonadota</taxon>
        <taxon>Gammaproteobacteria</taxon>
        <taxon>Chromatiales</taxon>
        <taxon>Ectothiorhodospiraceae</taxon>
        <taxon>Thioalkalivibrio</taxon>
    </lineage>
</organism>
<evidence type="ECO:0000256" key="1">
    <source>
        <dbReference type="ARBA" id="ARBA00004339"/>
    </source>
</evidence>
<evidence type="ECO:0000256" key="4">
    <source>
        <dbReference type="SAM" id="SignalP"/>
    </source>
</evidence>
<sequence length="485" mass="53767">MTWLTLCLALLFASWTLAAGADDGSLPELQAPSFSLPSAWHGDLDGMRERRLIRVGTAFSRTHYFLDGLTQRGLTYDLLQQFEEFLNRELETPKALPVRILIVPMPRDRLLPALAAGHLDIVAANLTITPERSETVAFAAPFGVGTAEVVVLGPESPALASLDDLAGTTAYLRESSSYWLSVEALNRSLVERGLAPVLRFAVDAHLEDEDLLEMVAAGILPYAIVDEHKARFWADVIDGLTLREDLALREGAAIAWALRKNTSELQALVDRFVPDVKAGSLTGNILLKRYLRDNPWVRNPGATVDRKRFEAVMHLFQEYAGRYGFDWLLVAAQAYQESRIDQTARSPAGAIGIMQLLPSTAADPAVGIPDISTEESNIHAGTRYLRVLVDQYLADPELDDLNRTLLAFAAYNAGPGNLNRIRNRAAEMDLDPNRWFGHAELAAAKLIGRETVTYVSNIAKYYFAFRLIAERIEERERARQAVETP</sequence>
<evidence type="ECO:0000256" key="2">
    <source>
        <dbReference type="ARBA" id="ARBA00007734"/>
    </source>
</evidence>
<dbReference type="SUPFAM" id="SSF53850">
    <property type="entry name" value="Periplasmic binding protein-like II"/>
    <property type="match status" value="1"/>
</dbReference>
<dbReference type="CDD" id="cd13403">
    <property type="entry name" value="MLTF-like"/>
    <property type="match status" value="1"/>
</dbReference>
<keyword evidence="3" id="KW-0998">Cell outer membrane</keyword>
<dbReference type="Pfam" id="PF00497">
    <property type="entry name" value="SBP_bac_3"/>
    <property type="match status" value="1"/>
</dbReference>
<evidence type="ECO:0000313" key="7">
    <source>
        <dbReference type="Proteomes" id="UP000005289"/>
    </source>
</evidence>
<dbReference type="HOGENOM" id="CLU_027494_1_0_6"/>
<dbReference type="PANTHER" id="PTHR37423:SF2">
    <property type="entry name" value="MEMBRANE-BOUND LYTIC MUREIN TRANSGLYCOSYLASE C"/>
    <property type="match status" value="1"/>
</dbReference>
<proteinExistence type="inferred from homology"/>
<dbReference type="KEGG" id="tti:THITH_08805"/>
<dbReference type="InterPro" id="IPR001638">
    <property type="entry name" value="Solute-binding_3/MltF_N"/>
</dbReference>
<dbReference type="Gene3D" id="3.40.190.10">
    <property type="entry name" value="Periplasmic binding protein-like II"/>
    <property type="match status" value="2"/>
</dbReference>
<keyword evidence="7" id="KW-1185">Reference proteome</keyword>
<dbReference type="PANTHER" id="PTHR37423">
    <property type="entry name" value="SOLUBLE LYTIC MUREIN TRANSGLYCOSYLASE-RELATED"/>
    <property type="match status" value="1"/>
</dbReference>
<feature type="signal peptide" evidence="4">
    <location>
        <begin position="1"/>
        <end position="21"/>
    </location>
</feature>
<dbReference type="InterPro" id="IPR008258">
    <property type="entry name" value="Transglycosylase_SLT_dom_1"/>
</dbReference>